<dbReference type="AlphaFoldDB" id="A0A1G6WWH9"/>
<keyword evidence="2" id="KW-1133">Transmembrane helix</keyword>
<name>A0A1G6WWH9_9PSEU</name>
<evidence type="ECO:0000256" key="2">
    <source>
        <dbReference type="SAM" id="Phobius"/>
    </source>
</evidence>
<organism evidence="3 4">
    <name type="scientific">Prauserella marina</name>
    <dbReference type="NCBI Taxonomy" id="530584"/>
    <lineage>
        <taxon>Bacteria</taxon>
        <taxon>Bacillati</taxon>
        <taxon>Actinomycetota</taxon>
        <taxon>Actinomycetes</taxon>
        <taxon>Pseudonocardiales</taxon>
        <taxon>Pseudonocardiaceae</taxon>
        <taxon>Prauserella</taxon>
    </lineage>
</organism>
<feature type="region of interest" description="Disordered" evidence="1">
    <location>
        <begin position="1"/>
        <end position="24"/>
    </location>
</feature>
<evidence type="ECO:0000256" key="1">
    <source>
        <dbReference type="SAM" id="MobiDB-lite"/>
    </source>
</evidence>
<feature type="transmembrane region" description="Helical" evidence="2">
    <location>
        <begin position="67"/>
        <end position="87"/>
    </location>
</feature>
<protein>
    <submittedName>
        <fullName evidence="3">Uncharacterized protein</fullName>
    </submittedName>
</protein>
<dbReference type="STRING" id="530584.SAMN05421630_111157"/>
<keyword evidence="4" id="KW-1185">Reference proteome</keyword>
<proteinExistence type="predicted"/>
<dbReference type="EMBL" id="FMZE01000011">
    <property type="protein sequence ID" value="SDD70310.1"/>
    <property type="molecule type" value="Genomic_DNA"/>
</dbReference>
<sequence>MSRLSFGGNDFGTRNQAGMTRGRSRRRIAPVATLGMLILTVLGASAVPAFAADDATAATSSGDITQALIVGGLAFAMIIALAGAVLYHTAKGRRRNPVE</sequence>
<evidence type="ECO:0000313" key="3">
    <source>
        <dbReference type="EMBL" id="SDD70310.1"/>
    </source>
</evidence>
<keyword evidence="2" id="KW-0812">Transmembrane</keyword>
<accession>A0A1G6WWH9</accession>
<keyword evidence="2" id="KW-0472">Membrane</keyword>
<reference evidence="3 4" key="1">
    <citation type="submission" date="2016-10" db="EMBL/GenBank/DDBJ databases">
        <authorList>
            <person name="de Groot N.N."/>
        </authorList>
    </citation>
    <scope>NUCLEOTIDE SEQUENCE [LARGE SCALE GENOMIC DNA]</scope>
    <source>
        <strain evidence="3 4">CGMCC 4.5506</strain>
    </source>
</reference>
<evidence type="ECO:0000313" key="4">
    <source>
        <dbReference type="Proteomes" id="UP000199494"/>
    </source>
</evidence>
<gene>
    <name evidence="3" type="ORF">SAMN05421630_111157</name>
</gene>
<dbReference type="Proteomes" id="UP000199494">
    <property type="component" value="Unassembled WGS sequence"/>
</dbReference>